<protein>
    <submittedName>
        <fullName evidence="1">Uncharacterized protein</fullName>
    </submittedName>
</protein>
<accession>A0A484DMW4</accession>
<comment type="caution">
    <text evidence="1">The sequence shown here is derived from an EMBL/GenBank/DDBJ whole genome shotgun (WGS) entry which is preliminary data.</text>
</comment>
<gene>
    <name evidence="1" type="ORF">EPR50_G00016270</name>
</gene>
<evidence type="ECO:0000313" key="2">
    <source>
        <dbReference type="Proteomes" id="UP000295070"/>
    </source>
</evidence>
<keyword evidence="2" id="KW-1185">Reference proteome</keyword>
<dbReference type="EMBL" id="SCKG01000002">
    <property type="protein sequence ID" value="TDH16080.1"/>
    <property type="molecule type" value="Genomic_DNA"/>
</dbReference>
<dbReference type="AlphaFoldDB" id="A0A484DMW4"/>
<reference evidence="1 2" key="1">
    <citation type="submission" date="2019-01" db="EMBL/GenBank/DDBJ databases">
        <title>A chromosome-scale genome assembly of the yellow perch, Perca flavescens.</title>
        <authorList>
            <person name="Feron R."/>
            <person name="Morvezen R."/>
            <person name="Bestin A."/>
            <person name="Haffray P."/>
            <person name="Klopp C."/>
            <person name="Zahm M."/>
            <person name="Cabau C."/>
            <person name="Roques C."/>
            <person name="Donnadieu C."/>
            <person name="Bouchez O."/>
            <person name="Christie M."/>
            <person name="Larson W."/>
            <person name="Guiguen Y."/>
        </authorList>
    </citation>
    <scope>NUCLEOTIDE SEQUENCE [LARGE SCALE GENOMIC DNA]</scope>
    <source>
        <strain evidence="1">YP-PL-M2</strain>
        <tissue evidence="1">Blood</tissue>
    </source>
</reference>
<organism evidence="1 2">
    <name type="scientific">Perca flavescens</name>
    <name type="common">American yellow perch</name>
    <name type="synonym">Morone flavescens</name>
    <dbReference type="NCBI Taxonomy" id="8167"/>
    <lineage>
        <taxon>Eukaryota</taxon>
        <taxon>Metazoa</taxon>
        <taxon>Chordata</taxon>
        <taxon>Craniata</taxon>
        <taxon>Vertebrata</taxon>
        <taxon>Euteleostomi</taxon>
        <taxon>Actinopterygii</taxon>
        <taxon>Neopterygii</taxon>
        <taxon>Teleostei</taxon>
        <taxon>Neoteleostei</taxon>
        <taxon>Acanthomorphata</taxon>
        <taxon>Eupercaria</taxon>
        <taxon>Perciformes</taxon>
        <taxon>Percoidei</taxon>
        <taxon>Percidae</taxon>
        <taxon>Percinae</taxon>
        <taxon>Perca</taxon>
    </lineage>
</organism>
<sequence>MKLTFALVNATESVDQPPPTVTYCNGGFLVHEKRRSLFRQEEETVYIQPLPYRPRLEIAGTSLGDAKSRLSEEFCGKSMTRNLSG</sequence>
<evidence type="ECO:0000313" key="1">
    <source>
        <dbReference type="EMBL" id="TDH16080.1"/>
    </source>
</evidence>
<proteinExistence type="predicted"/>
<dbReference type="Proteomes" id="UP000295070">
    <property type="component" value="Chromosome 2"/>
</dbReference>
<name>A0A484DMW4_PERFV</name>